<name>A0A426YYI2_ENSVE</name>
<reference evidence="2 3" key="1">
    <citation type="journal article" date="2014" name="Agronomy (Basel)">
        <title>A Draft Genome Sequence for Ensete ventricosum, the Drought-Tolerant Tree Against Hunger.</title>
        <authorList>
            <person name="Harrison J."/>
            <person name="Moore K.A."/>
            <person name="Paszkiewicz K."/>
            <person name="Jones T."/>
            <person name="Grant M."/>
            <person name="Ambacheew D."/>
            <person name="Muzemil S."/>
            <person name="Studholme D.J."/>
        </authorList>
    </citation>
    <scope>NUCLEOTIDE SEQUENCE [LARGE SCALE GENOMIC DNA]</scope>
</reference>
<evidence type="ECO:0000256" key="1">
    <source>
        <dbReference type="SAM" id="MobiDB-lite"/>
    </source>
</evidence>
<feature type="region of interest" description="Disordered" evidence="1">
    <location>
        <begin position="1"/>
        <end position="114"/>
    </location>
</feature>
<evidence type="ECO:0000313" key="2">
    <source>
        <dbReference type="EMBL" id="RRT56764.1"/>
    </source>
</evidence>
<feature type="compositionally biased region" description="Basic and acidic residues" evidence="1">
    <location>
        <begin position="81"/>
        <end position="94"/>
    </location>
</feature>
<feature type="compositionally biased region" description="Basic and acidic residues" evidence="1">
    <location>
        <begin position="1"/>
        <end position="15"/>
    </location>
</feature>
<organism evidence="2 3">
    <name type="scientific">Ensete ventricosum</name>
    <name type="common">Abyssinian banana</name>
    <name type="synonym">Musa ensete</name>
    <dbReference type="NCBI Taxonomy" id="4639"/>
    <lineage>
        <taxon>Eukaryota</taxon>
        <taxon>Viridiplantae</taxon>
        <taxon>Streptophyta</taxon>
        <taxon>Embryophyta</taxon>
        <taxon>Tracheophyta</taxon>
        <taxon>Spermatophyta</taxon>
        <taxon>Magnoliopsida</taxon>
        <taxon>Liliopsida</taxon>
        <taxon>Zingiberales</taxon>
        <taxon>Musaceae</taxon>
        <taxon>Ensete</taxon>
    </lineage>
</organism>
<dbReference type="EMBL" id="AMZH03009479">
    <property type="protein sequence ID" value="RRT56764.1"/>
    <property type="molecule type" value="Genomic_DNA"/>
</dbReference>
<proteinExistence type="predicted"/>
<feature type="compositionally biased region" description="Basic residues" evidence="1">
    <location>
        <begin position="65"/>
        <end position="80"/>
    </location>
</feature>
<dbReference type="Proteomes" id="UP000287651">
    <property type="component" value="Unassembled WGS sequence"/>
</dbReference>
<accession>A0A426YYI2</accession>
<dbReference type="AlphaFoldDB" id="A0A426YYI2"/>
<protein>
    <submittedName>
        <fullName evidence="2">Uncharacterized protein</fullName>
    </submittedName>
</protein>
<sequence length="114" mass="12731">MGRDVDRMDLGDLRRMSKVSGGKLPATLAAIPAREVDETPSIEAPRSSSKRPFDVSASQFDDPARRHKKVKILSIRHKSRRDQEGSRSHSRGKEPTASIKELEAPAEYAEETMM</sequence>
<comment type="caution">
    <text evidence="2">The sequence shown here is derived from an EMBL/GenBank/DDBJ whole genome shotgun (WGS) entry which is preliminary data.</text>
</comment>
<gene>
    <name evidence="2" type="ORF">B296_00013739</name>
</gene>
<evidence type="ECO:0000313" key="3">
    <source>
        <dbReference type="Proteomes" id="UP000287651"/>
    </source>
</evidence>